<keyword evidence="3" id="KW-1185">Reference proteome</keyword>
<gene>
    <name evidence="2" type="ORF">ACETWP_05835</name>
</gene>
<evidence type="ECO:0000313" key="3">
    <source>
        <dbReference type="Proteomes" id="UP001575652"/>
    </source>
</evidence>
<feature type="transmembrane region" description="Helical" evidence="1">
    <location>
        <begin position="95"/>
        <end position="117"/>
    </location>
</feature>
<keyword evidence="1" id="KW-0812">Transmembrane</keyword>
<accession>A0ABV4UKH1</accession>
<comment type="caution">
    <text evidence="2">The sequence shown here is derived from an EMBL/GenBank/DDBJ whole genome shotgun (WGS) entry which is preliminary data.</text>
</comment>
<keyword evidence="1" id="KW-0472">Membrane</keyword>
<proteinExistence type="predicted"/>
<dbReference type="RefSeq" id="WP_373971270.1">
    <property type="nucleotide sequence ID" value="NZ_JBHDLJ010000003.1"/>
</dbReference>
<dbReference type="Proteomes" id="UP001575652">
    <property type="component" value="Unassembled WGS sequence"/>
</dbReference>
<evidence type="ECO:0008006" key="4">
    <source>
        <dbReference type="Google" id="ProtNLM"/>
    </source>
</evidence>
<feature type="transmembrane region" description="Helical" evidence="1">
    <location>
        <begin position="43"/>
        <end position="63"/>
    </location>
</feature>
<dbReference type="EMBL" id="JBHDLJ010000003">
    <property type="protein sequence ID" value="MFB0834104.1"/>
    <property type="molecule type" value="Genomic_DNA"/>
</dbReference>
<organism evidence="2 3">
    <name type="scientific">Arthrobacter halodurans</name>
    <dbReference type="NCBI Taxonomy" id="516699"/>
    <lineage>
        <taxon>Bacteria</taxon>
        <taxon>Bacillati</taxon>
        <taxon>Actinomycetota</taxon>
        <taxon>Actinomycetes</taxon>
        <taxon>Micrococcales</taxon>
        <taxon>Micrococcaceae</taxon>
        <taxon>Arthrobacter</taxon>
    </lineage>
</organism>
<feature type="transmembrane region" description="Helical" evidence="1">
    <location>
        <begin position="70"/>
        <end position="89"/>
    </location>
</feature>
<protein>
    <recommendedName>
        <fullName evidence="4">Integral membrane protein</fullName>
    </recommendedName>
</protein>
<keyword evidence="1" id="KW-1133">Transmembrane helix</keyword>
<evidence type="ECO:0000313" key="2">
    <source>
        <dbReference type="EMBL" id="MFB0834104.1"/>
    </source>
</evidence>
<evidence type="ECO:0000256" key="1">
    <source>
        <dbReference type="SAM" id="Phobius"/>
    </source>
</evidence>
<reference evidence="2 3" key="1">
    <citation type="submission" date="2024-09" db="EMBL/GenBank/DDBJ databases">
        <authorList>
            <person name="Salinas-Garcia M.A."/>
            <person name="Prieme A."/>
        </authorList>
    </citation>
    <scope>NUCLEOTIDE SEQUENCE [LARGE SCALE GENOMIC DNA]</scope>
    <source>
        <strain evidence="2 3">DSM 21081</strain>
    </source>
</reference>
<sequence length="142" mass="14874">MKKLPGTLRAAVWWWAALAVAAAGFGAASIGNAQIAPAADRTGLVALAVVLGLLGALVGYGAWQLSRGRLAGRGLLTTFGLIGGLPLLARGPRLTVLAAGLLIGVVMLWLPPSLTYFKEQSREARARRKAERAATRPPTRRP</sequence>
<name>A0ABV4UKH1_9MICC</name>